<organism evidence="7 8">
    <name type="scientific">Deinococcus multiflagellatus</name>
    <dbReference type="NCBI Taxonomy" id="1656887"/>
    <lineage>
        <taxon>Bacteria</taxon>
        <taxon>Thermotogati</taxon>
        <taxon>Deinococcota</taxon>
        <taxon>Deinococci</taxon>
        <taxon>Deinococcales</taxon>
        <taxon>Deinococcaceae</taxon>
        <taxon>Deinococcus</taxon>
    </lineage>
</organism>
<keyword evidence="3" id="KW-0547">Nucleotide-binding</keyword>
<dbReference type="PROSITE" id="PS50011">
    <property type="entry name" value="PROTEIN_KINASE_DOM"/>
    <property type="match status" value="1"/>
</dbReference>
<dbReference type="EMBL" id="JBHSWB010000001">
    <property type="protein sequence ID" value="MFC6662055.1"/>
    <property type="molecule type" value="Genomic_DNA"/>
</dbReference>
<dbReference type="PROSITE" id="PS00109">
    <property type="entry name" value="PROTEIN_KINASE_TYR"/>
    <property type="match status" value="1"/>
</dbReference>
<evidence type="ECO:0000256" key="3">
    <source>
        <dbReference type="ARBA" id="ARBA00022741"/>
    </source>
</evidence>
<feature type="domain" description="Protein kinase" evidence="6">
    <location>
        <begin position="1"/>
        <end position="144"/>
    </location>
</feature>
<keyword evidence="8" id="KW-1185">Reference proteome</keyword>
<dbReference type="Gene3D" id="1.10.510.10">
    <property type="entry name" value="Transferase(Phosphotransferase) domain 1"/>
    <property type="match status" value="1"/>
</dbReference>
<accession>A0ABW1ZME6</accession>
<dbReference type="EC" id="2.7.11.1" evidence="7"/>
<evidence type="ECO:0000256" key="1">
    <source>
        <dbReference type="ARBA" id="ARBA00022527"/>
    </source>
</evidence>
<dbReference type="Proteomes" id="UP001596317">
    <property type="component" value="Unassembled WGS sequence"/>
</dbReference>
<evidence type="ECO:0000313" key="7">
    <source>
        <dbReference type="EMBL" id="MFC6662055.1"/>
    </source>
</evidence>
<dbReference type="RefSeq" id="WP_380057815.1">
    <property type="nucleotide sequence ID" value="NZ_JBHSWB010000001.1"/>
</dbReference>
<keyword evidence="1" id="KW-0723">Serine/threonine-protein kinase</keyword>
<keyword evidence="5" id="KW-0067">ATP-binding</keyword>
<evidence type="ECO:0000313" key="8">
    <source>
        <dbReference type="Proteomes" id="UP001596317"/>
    </source>
</evidence>
<reference evidence="8" key="1">
    <citation type="journal article" date="2019" name="Int. J. Syst. Evol. Microbiol.">
        <title>The Global Catalogue of Microorganisms (GCM) 10K type strain sequencing project: providing services to taxonomists for standard genome sequencing and annotation.</title>
        <authorList>
            <consortium name="The Broad Institute Genomics Platform"/>
            <consortium name="The Broad Institute Genome Sequencing Center for Infectious Disease"/>
            <person name="Wu L."/>
            <person name="Ma J."/>
        </authorList>
    </citation>
    <scope>NUCLEOTIDE SEQUENCE [LARGE SCALE GENOMIC DNA]</scope>
    <source>
        <strain evidence="8">CCUG 63830</strain>
    </source>
</reference>
<dbReference type="InterPro" id="IPR000719">
    <property type="entry name" value="Prot_kinase_dom"/>
</dbReference>
<sequence>MTGGPVTALGPLEDAPAPLARFLTAAAFSARALHFIHEQGITHRDLTPGNILLDEAGWPRIMDFGLVALTEQTRHLTRSGVTLGTPAYMAPEQARGVGVGPHSDLYALGAVLYRVACGSPPFVGDSDQSVLYQHVYEAPPIPAT</sequence>
<proteinExistence type="predicted"/>
<dbReference type="Pfam" id="PF00069">
    <property type="entry name" value="Pkinase"/>
    <property type="match status" value="1"/>
</dbReference>
<dbReference type="InterPro" id="IPR011009">
    <property type="entry name" value="Kinase-like_dom_sf"/>
</dbReference>
<evidence type="ECO:0000256" key="2">
    <source>
        <dbReference type="ARBA" id="ARBA00022679"/>
    </source>
</evidence>
<evidence type="ECO:0000256" key="4">
    <source>
        <dbReference type="ARBA" id="ARBA00022777"/>
    </source>
</evidence>
<evidence type="ECO:0000259" key="6">
    <source>
        <dbReference type="PROSITE" id="PS50011"/>
    </source>
</evidence>
<evidence type="ECO:0000256" key="5">
    <source>
        <dbReference type="ARBA" id="ARBA00022840"/>
    </source>
</evidence>
<dbReference type="CDD" id="cd14014">
    <property type="entry name" value="STKc_PknB_like"/>
    <property type="match status" value="1"/>
</dbReference>
<dbReference type="SMART" id="SM00220">
    <property type="entry name" value="S_TKc"/>
    <property type="match status" value="1"/>
</dbReference>
<protein>
    <submittedName>
        <fullName evidence="7">Serine/threonine-protein kinase</fullName>
        <ecNumber evidence="7">2.7.11.1</ecNumber>
    </submittedName>
</protein>
<dbReference type="PANTHER" id="PTHR24351">
    <property type="entry name" value="RIBOSOMAL PROTEIN S6 KINASE"/>
    <property type="match status" value="1"/>
</dbReference>
<keyword evidence="2 7" id="KW-0808">Transferase</keyword>
<comment type="caution">
    <text evidence="7">The sequence shown here is derived from an EMBL/GenBank/DDBJ whole genome shotgun (WGS) entry which is preliminary data.</text>
</comment>
<name>A0ABW1ZME6_9DEIO</name>
<keyword evidence="4 7" id="KW-0418">Kinase</keyword>
<dbReference type="GO" id="GO:0004674">
    <property type="term" value="F:protein serine/threonine kinase activity"/>
    <property type="evidence" value="ECO:0007669"/>
    <property type="project" value="UniProtKB-EC"/>
</dbReference>
<dbReference type="InterPro" id="IPR008266">
    <property type="entry name" value="Tyr_kinase_AS"/>
</dbReference>
<dbReference type="SUPFAM" id="SSF56112">
    <property type="entry name" value="Protein kinase-like (PK-like)"/>
    <property type="match status" value="1"/>
</dbReference>
<gene>
    <name evidence="7" type="ORF">ACFP90_18280</name>
</gene>